<keyword evidence="2 7" id="KW-0812">Transmembrane</keyword>
<keyword evidence="6 7" id="KW-0472">Membrane</keyword>
<dbReference type="PANTHER" id="PTHR24221:SF248">
    <property type="entry name" value="ABC TRANSPORTER TRANSMEMBRANE REGION"/>
    <property type="match status" value="1"/>
</dbReference>
<dbReference type="RefSeq" id="WP_109810573.1">
    <property type="nucleotide sequence ID" value="NZ_QGKU01000016.1"/>
</dbReference>
<dbReference type="GO" id="GO:0034040">
    <property type="term" value="F:ATPase-coupled lipid transmembrane transporter activity"/>
    <property type="evidence" value="ECO:0007669"/>
    <property type="project" value="TreeGrafter"/>
</dbReference>
<evidence type="ECO:0000259" key="8">
    <source>
        <dbReference type="PROSITE" id="PS50893"/>
    </source>
</evidence>
<feature type="transmembrane region" description="Helical" evidence="7">
    <location>
        <begin position="253"/>
        <end position="278"/>
    </location>
</feature>
<name>A0A2V2LFN3_9RHOB</name>
<dbReference type="InterPro" id="IPR003439">
    <property type="entry name" value="ABC_transporter-like_ATP-bd"/>
</dbReference>
<protein>
    <recommendedName>
        <fullName evidence="12">ATP-binding cassette domain-containing protein</fullName>
    </recommendedName>
</protein>
<dbReference type="PROSITE" id="PS50893">
    <property type="entry name" value="ABC_TRANSPORTER_2"/>
    <property type="match status" value="1"/>
</dbReference>
<dbReference type="Gene3D" id="1.20.1560.10">
    <property type="entry name" value="ABC transporter type 1, transmembrane domain"/>
    <property type="match status" value="1"/>
</dbReference>
<feature type="transmembrane region" description="Helical" evidence="7">
    <location>
        <begin position="143"/>
        <end position="167"/>
    </location>
</feature>
<dbReference type="EMBL" id="QGKU01000016">
    <property type="protein sequence ID" value="PWR03802.1"/>
    <property type="molecule type" value="Genomic_DNA"/>
</dbReference>
<feature type="transmembrane region" description="Helical" evidence="7">
    <location>
        <begin position="368"/>
        <end position="386"/>
    </location>
</feature>
<evidence type="ECO:0000313" key="10">
    <source>
        <dbReference type="EMBL" id="PWR03802.1"/>
    </source>
</evidence>
<evidence type="ECO:0000313" key="11">
    <source>
        <dbReference type="Proteomes" id="UP000245680"/>
    </source>
</evidence>
<evidence type="ECO:0000256" key="2">
    <source>
        <dbReference type="ARBA" id="ARBA00022692"/>
    </source>
</evidence>
<organism evidence="10 11">
    <name type="scientific">Meridianimarinicoccus roseus</name>
    <dbReference type="NCBI Taxonomy" id="2072018"/>
    <lineage>
        <taxon>Bacteria</taxon>
        <taxon>Pseudomonadati</taxon>
        <taxon>Pseudomonadota</taxon>
        <taxon>Alphaproteobacteria</taxon>
        <taxon>Rhodobacterales</taxon>
        <taxon>Paracoccaceae</taxon>
        <taxon>Meridianimarinicoccus</taxon>
    </lineage>
</organism>
<proteinExistence type="predicted"/>
<dbReference type="InterPro" id="IPR036640">
    <property type="entry name" value="ABC1_TM_sf"/>
</dbReference>
<evidence type="ECO:0000256" key="4">
    <source>
        <dbReference type="ARBA" id="ARBA00022840"/>
    </source>
</evidence>
<feature type="domain" description="ABC transmembrane type-1" evidence="9">
    <location>
        <begin position="145"/>
        <end position="425"/>
    </location>
</feature>
<sequence>MTGLALQGELALLFRFVVASGWQTTGNGLMQAVPHLTERFNADDCISTLRNLGLGLNFVTGSTRELHASDLPALRIGHHGDVSIVLALRNDTIRVESATGAARWEPVSRDTVTFVRIKEAGGDRAKTALGGVGSLVRQFRSTWMALFLASLVTNVMALAVPVLIMVIYDRAIPTGATELLVALGIAMGIVLSTDFLLRSIRARAVAHMGAAMEARLSLGLFRKLSAVSLDELRKSDVDQQIARLKQFEGMRELFSGPVFATLLDIPFIFLFLGMLFMISPAIGTTILLACIVFALAAWVSAAPLARRNQSASAARTAHQKLLFEMIQMQRSLQRLGVRDLWADRHRHLAAESAAATGRARRLQLSCQAFGQSVMAISGVCAVFLGTELAMTGALSFGALVAVMSLVWKCLAPVNALYSNLPQIQGFVKSSRQIDRLLGLKEEFTRGAALSDFKAFRGGISMANMSFRFPGSADPLLSGLTLDISPGECVVIAGPNGSGKSLLLDLIDGLYAPVGGTLKFDGVDMRQIAVDDLRHMISYARQLPEFFHGTIWQNFQLACPDLTRSAAEAAIAQIGLADDLSHFPEGLDTRLSEAFRKTLSASSLRGLTLARCLCRPAAIYLFDDPSNGLDARRAAAFTATLAKLKGDSTTVLVSSHPDHIALADRIIWIEQGRVVLNDTGDGARRKYDAMRARRKVDQ</sequence>
<dbReference type="SMART" id="SM00382">
    <property type="entry name" value="AAA"/>
    <property type="match status" value="1"/>
</dbReference>
<dbReference type="Proteomes" id="UP000245680">
    <property type="component" value="Unassembled WGS sequence"/>
</dbReference>
<evidence type="ECO:0008006" key="12">
    <source>
        <dbReference type="Google" id="ProtNLM"/>
    </source>
</evidence>
<dbReference type="InterPro" id="IPR039421">
    <property type="entry name" value="Type_1_exporter"/>
</dbReference>
<evidence type="ECO:0000256" key="6">
    <source>
        <dbReference type="ARBA" id="ARBA00023136"/>
    </source>
</evidence>
<evidence type="ECO:0000256" key="3">
    <source>
        <dbReference type="ARBA" id="ARBA00022741"/>
    </source>
</evidence>
<dbReference type="SUPFAM" id="SSF90123">
    <property type="entry name" value="ABC transporter transmembrane region"/>
    <property type="match status" value="1"/>
</dbReference>
<keyword evidence="5 7" id="KW-1133">Transmembrane helix</keyword>
<evidence type="ECO:0000259" key="9">
    <source>
        <dbReference type="PROSITE" id="PS50929"/>
    </source>
</evidence>
<accession>A0A2V2LFN3</accession>
<dbReference type="Pfam" id="PF00005">
    <property type="entry name" value="ABC_tran"/>
    <property type="match status" value="1"/>
</dbReference>
<dbReference type="InterPro" id="IPR003593">
    <property type="entry name" value="AAA+_ATPase"/>
</dbReference>
<dbReference type="GO" id="GO:0016887">
    <property type="term" value="F:ATP hydrolysis activity"/>
    <property type="evidence" value="ECO:0007669"/>
    <property type="project" value="InterPro"/>
</dbReference>
<comment type="subcellular location">
    <subcellularLocation>
        <location evidence="1">Cell membrane</location>
        <topology evidence="1">Multi-pass membrane protein</topology>
    </subcellularLocation>
</comment>
<feature type="domain" description="ABC transporter" evidence="8">
    <location>
        <begin position="459"/>
        <end position="695"/>
    </location>
</feature>
<keyword evidence="3" id="KW-0547">Nucleotide-binding</keyword>
<dbReference type="GO" id="GO:0005886">
    <property type="term" value="C:plasma membrane"/>
    <property type="evidence" value="ECO:0007669"/>
    <property type="project" value="UniProtKB-SubCell"/>
</dbReference>
<dbReference type="OrthoDB" id="5288404at2"/>
<keyword evidence="4" id="KW-0067">ATP-binding</keyword>
<dbReference type="InterPro" id="IPR027417">
    <property type="entry name" value="P-loop_NTPase"/>
</dbReference>
<evidence type="ECO:0000256" key="1">
    <source>
        <dbReference type="ARBA" id="ARBA00004651"/>
    </source>
</evidence>
<dbReference type="GO" id="GO:0005524">
    <property type="term" value="F:ATP binding"/>
    <property type="evidence" value="ECO:0007669"/>
    <property type="project" value="UniProtKB-KW"/>
</dbReference>
<dbReference type="AlphaFoldDB" id="A0A2V2LFN3"/>
<dbReference type="PANTHER" id="PTHR24221">
    <property type="entry name" value="ATP-BINDING CASSETTE SUB-FAMILY B"/>
    <property type="match status" value="1"/>
</dbReference>
<dbReference type="InterPro" id="IPR011527">
    <property type="entry name" value="ABC1_TM_dom"/>
</dbReference>
<gene>
    <name evidence="10" type="ORF">DKT77_04650</name>
</gene>
<feature type="transmembrane region" description="Helical" evidence="7">
    <location>
        <begin position="284"/>
        <end position="305"/>
    </location>
</feature>
<dbReference type="SUPFAM" id="SSF52540">
    <property type="entry name" value="P-loop containing nucleoside triphosphate hydrolases"/>
    <property type="match status" value="1"/>
</dbReference>
<dbReference type="GO" id="GO:0140359">
    <property type="term" value="F:ABC-type transporter activity"/>
    <property type="evidence" value="ECO:0007669"/>
    <property type="project" value="InterPro"/>
</dbReference>
<keyword evidence="11" id="KW-1185">Reference proteome</keyword>
<feature type="transmembrane region" description="Helical" evidence="7">
    <location>
        <begin position="179"/>
        <end position="197"/>
    </location>
</feature>
<reference evidence="10 11" key="1">
    <citation type="submission" date="2018-05" db="EMBL/GenBank/DDBJ databases">
        <title>Rhodobacteraceae gen. nov., sp. nov. isolated from sea water.</title>
        <authorList>
            <person name="Ren Y."/>
        </authorList>
    </citation>
    <scope>NUCLEOTIDE SEQUENCE [LARGE SCALE GENOMIC DNA]</scope>
    <source>
        <strain evidence="10 11">TG-679</strain>
    </source>
</reference>
<evidence type="ECO:0000256" key="5">
    <source>
        <dbReference type="ARBA" id="ARBA00022989"/>
    </source>
</evidence>
<dbReference type="PROSITE" id="PS50929">
    <property type="entry name" value="ABC_TM1F"/>
    <property type="match status" value="1"/>
</dbReference>
<dbReference type="Pfam" id="PF00664">
    <property type="entry name" value="ABC_membrane"/>
    <property type="match status" value="1"/>
</dbReference>
<comment type="caution">
    <text evidence="10">The sequence shown here is derived from an EMBL/GenBank/DDBJ whole genome shotgun (WGS) entry which is preliminary data.</text>
</comment>
<evidence type="ECO:0000256" key="7">
    <source>
        <dbReference type="SAM" id="Phobius"/>
    </source>
</evidence>
<dbReference type="Gene3D" id="3.40.50.300">
    <property type="entry name" value="P-loop containing nucleotide triphosphate hydrolases"/>
    <property type="match status" value="1"/>
</dbReference>